<dbReference type="PANTHER" id="PTHR11558">
    <property type="entry name" value="SPERMIDINE/SPERMINE SYNTHASE"/>
    <property type="match status" value="1"/>
</dbReference>
<feature type="transmembrane region" description="Helical" evidence="2">
    <location>
        <begin position="330"/>
        <end position="350"/>
    </location>
</feature>
<feature type="transmembrane region" description="Helical" evidence="2">
    <location>
        <begin position="107"/>
        <end position="126"/>
    </location>
</feature>
<keyword evidence="1" id="KW-0745">Spermidine biosynthesis</keyword>
<feature type="transmembrane region" description="Helical" evidence="2">
    <location>
        <begin position="573"/>
        <end position="593"/>
    </location>
</feature>
<feature type="transmembrane region" description="Helical" evidence="2">
    <location>
        <begin position="283"/>
        <end position="301"/>
    </location>
</feature>
<evidence type="ECO:0000313" key="4">
    <source>
        <dbReference type="Proteomes" id="UP000002220"/>
    </source>
</evidence>
<accession>D5SY89</accession>
<feature type="transmembrane region" description="Helical" evidence="2">
    <location>
        <begin position="411"/>
        <end position="436"/>
    </location>
</feature>
<keyword evidence="2" id="KW-0812">Transmembrane</keyword>
<dbReference type="KEGG" id="plm:Plim_4071"/>
<reference evidence="3 4" key="1">
    <citation type="journal article" date="2010" name="Stand. Genomic Sci.">
        <title>Complete genome sequence of Planctomyces limnophilus type strain (Mu 290).</title>
        <authorList>
            <person name="Labutti K."/>
            <person name="Sikorski J."/>
            <person name="Schneider S."/>
            <person name="Nolan M."/>
            <person name="Lucas S."/>
            <person name="Glavina Del Rio T."/>
            <person name="Tice H."/>
            <person name="Cheng J.F."/>
            <person name="Goodwin L."/>
            <person name="Pitluck S."/>
            <person name="Liolios K."/>
            <person name="Ivanova N."/>
            <person name="Mavromatis K."/>
            <person name="Mikhailova N."/>
            <person name="Pati A."/>
            <person name="Chen A."/>
            <person name="Palaniappan K."/>
            <person name="Land M."/>
            <person name="Hauser L."/>
            <person name="Chang Y.J."/>
            <person name="Jeffries C.D."/>
            <person name="Tindall B.J."/>
            <person name="Rohde M."/>
            <person name="Goker M."/>
            <person name="Woyke T."/>
            <person name="Bristow J."/>
            <person name="Eisen J.A."/>
            <person name="Markowitz V."/>
            <person name="Hugenholtz P."/>
            <person name="Kyrpides N.C."/>
            <person name="Klenk H.P."/>
            <person name="Lapidus A."/>
        </authorList>
    </citation>
    <scope>NUCLEOTIDE SEQUENCE [LARGE SCALE GENOMIC DNA]</scope>
    <source>
        <strain evidence="4">ATCC 43296 / DSM 3776 / IFAM 1008 / 290</strain>
    </source>
</reference>
<dbReference type="eggNOG" id="COG0421">
    <property type="taxonomic scope" value="Bacteria"/>
</dbReference>
<keyword evidence="2" id="KW-1133">Transmembrane helix</keyword>
<dbReference type="InterPro" id="IPR001045">
    <property type="entry name" value="Spermi_synthase"/>
</dbReference>
<dbReference type="GO" id="GO:0005829">
    <property type="term" value="C:cytosol"/>
    <property type="evidence" value="ECO:0007669"/>
    <property type="project" value="TreeGrafter"/>
</dbReference>
<dbReference type="STRING" id="521674.Plim_4071"/>
<keyword evidence="4" id="KW-1185">Reference proteome</keyword>
<sequence>MERWPNCKFPGKGCAFCLVALIEINQRSGMDAKPIQPQSRGFSSSNPRVDRYRLANLSRQIFGSLIHFLRSLWSRIDRGEFLTLWGLGTGGLLMLQAAIATWGVLEPWRSCALVAICLGAGLGSLARVQPRRAASSLEQTSSPEKPLWKALLAGSPPLGAILLATCVWFWLGPLWYSVPAMLPGLFSVEVLSQRWGFIPVAFLVAISTLGLTSALCVWSLRELAQLRSMVFPELSSVNFNVTGEESKSFPRQSLLSPAWIACGISLGMGISAALLAYGASPSILLGLAGLATGMPAIRYWMSLEAEVIGSAHVQRHTSRRTTDNLLETSWINHSLLLMAAILAGSIAWGMERLVNDRIPTGTFVMTGLALGGICGWALSALMNSRRKRIADQADFGMAGQDLKSIDISTSAMIWIGVIAIALNLVLLPALTELLLWTNATVSWSPGVWLIRMSFVMIMVWPVGWLMGCATTRRLGSMTLLCLMLSATGWLTAQWIGRFVLTPASLLLVCSWALAAVSVMPLVFNPRMLRGWMSPLIGNRCAEDEVTSSSHQTQAVSPSSFAMQSGHLALSTRMASLFSIVVGAGLLATLPWSVSRESSAWNSRALFSTSASVAWHAGFSSDMLTALDDSRLVEVEHAENGTMVRWRTKFLEEVTRVNGLPLPPVSRDPGVVPQAVPELILTTLPLALHHEARHVLLLGAGSGLPLVTLSDLPVLQVTCLEGDASGLQAVQSNVLRTLGAEIDERFEIHGVDPVWGVSSLQDRFDVVISAPLLSSTDRGSASLTREHYLQCADRLTDDGIFCQRFECVDYGPQVLVDVSRTLRSVFREVTLVQTGIPGEAVWIATNSSKGLVREGLLSRIKSPQMRRILAQAGWDWSMLAGLSLVDDAALGELDGTDSKIHLRHAQANTIRSNHLAWQTPIETMRWGAKLQQTQALLSAPRSTEPVYPPLPIPVDPDSGEEPPPVVYRRLSLLMEGMGFDGEDPDLVRRLEEIVAQRHLINDHPEAWWWEYRKVIKERLGKPPVATVRLATAQALKGGMLPDYARRKDYFEHLGEAIRSPNPAAEVPELLKFEEAYDPLLSPFIHQEVAELLHRSGKEARAEELRHRLHLVYFAPGFDSSVRNVQVALEMVLDHPETIVDDAARYDLILSLMHTMRNRWNLRTSQTLKSIRLTLRDIDACLLVARRGKETLDQLALAGAADHADCEKRLQGLDRMLLQPLETYRNNLRSATPEFKDPSAVKPASK</sequence>
<dbReference type="PANTHER" id="PTHR11558:SF11">
    <property type="entry name" value="SPERMIDINE SYNTHASE"/>
    <property type="match status" value="1"/>
</dbReference>
<feature type="transmembrane region" description="Helical" evidence="2">
    <location>
        <begin position="81"/>
        <end position="101"/>
    </location>
</feature>
<evidence type="ECO:0000256" key="2">
    <source>
        <dbReference type="SAM" id="Phobius"/>
    </source>
</evidence>
<dbReference type="GO" id="GO:0004766">
    <property type="term" value="F:spermidine synthase activity"/>
    <property type="evidence" value="ECO:0007669"/>
    <property type="project" value="TreeGrafter"/>
</dbReference>
<dbReference type="Pfam" id="PF01564">
    <property type="entry name" value="Spermine_synth"/>
    <property type="match status" value="1"/>
</dbReference>
<organism evidence="3 4">
    <name type="scientific">Planctopirus limnophila (strain ATCC 43296 / DSM 3776 / IFAM 1008 / Mu 290)</name>
    <name type="common">Planctomyces limnophilus</name>
    <dbReference type="NCBI Taxonomy" id="521674"/>
    <lineage>
        <taxon>Bacteria</taxon>
        <taxon>Pseudomonadati</taxon>
        <taxon>Planctomycetota</taxon>
        <taxon>Planctomycetia</taxon>
        <taxon>Planctomycetales</taxon>
        <taxon>Planctomycetaceae</taxon>
        <taxon>Planctopirus</taxon>
    </lineage>
</organism>
<feature type="transmembrane region" description="Helical" evidence="2">
    <location>
        <begin position="502"/>
        <end position="523"/>
    </location>
</feature>
<dbReference type="AlphaFoldDB" id="D5SY89"/>
<feature type="transmembrane region" description="Helical" evidence="2">
    <location>
        <begin position="254"/>
        <end position="277"/>
    </location>
</feature>
<feature type="transmembrane region" description="Helical" evidence="2">
    <location>
        <begin position="362"/>
        <end position="382"/>
    </location>
</feature>
<keyword evidence="2" id="KW-0472">Membrane</keyword>
<feature type="transmembrane region" description="Helical" evidence="2">
    <location>
        <begin position="147"/>
        <end position="176"/>
    </location>
</feature>
<dbReference type="Proteomes" id="UP000002220">
    <property type="component" value="Chromosome"/>
</dbReference>
<dbReference type="InterPro" id="IPR029063">
    <property type="entry name" value="SAM-dependent_MTases_sf"/>
</dbReference>
<feature type="transmembrane region" description="Helical" evidence="2">
    <location>
        <begin position="474"/>
        <end position="496"/>
    </location>
</feature>
<gene>
    <name evidence="3" type="ordered locus">Plim_4071</name>
</gene>
<dbReference type="OrthoDB" id="207189at2"/>
<proteinExistence type="predicted"/>
<feature type="transmembrane region" description="Helical" evidence="2">
    <location>
        <begin position="196"/>
        <end position="220"/>
    </location>
</feature>
<feature type="transmembrane region" description="Helical" evidence="2">
    <location>
        <begin position="448"/>
        <end position="467"/>
    </location>
</feature>
<protein>
    <submittedName>
        <fullName evidence="3">Spermine synthase</fullName>
    </submittedName>
</protein>
<dbReference type="SUPFAM" id="SSF53335">
    <property type="entry name" value="S-adenosyl-L-methionine-dependent methyltransferases"/>
    <property type="match status" value="1"/>
</dbReference>
<evidence type="ECO:0000256" key="1">
    <source>
        <dbReference type="ARBA" id="ARBA00023066"/>
    </source>
</evidence>
<dbReference type="HOGENOM" id="CLU_266356_0_0_0"/>
<dbReference type="EMBL" id="CP001744">
    <property type="protein sequence ID" value="ADG69882.1"/>
    <property type="molecule type" value="Genomic_DNA"/>
</dbReference>
<name>D5SY89_PLAL2</name>
<evidence type="ECO:0000313" key="3">
    <source>
        <dbReference type="EMBL" id="ADG69882.1"/>
    </source>
</evidence>
<dbReference type="Gene3D" id="3.40.50.150">
    <property type="entry name" value="Vaccinia Virus protein VP39"/>
    <property type="match status" value="1"/>
</dbReference>
<dbReference type="GO" id="GO:0008295">
    <property type="term" value="P:spermidine biosynthetic process"/>
    <property type="evidence" value="ECO:0007669"/>
    <property type="project" value="UniProtKB-KW"/>
</dbReference>